<dbReference type="SUPFAM" id="SSF52047">
    <property type="entry name" value="RNI-like"/>
    <property type="match status" value="1"/>
</dbReference>
<evidence type="ECO:0000313" key="8">
    <source>
        <dbReference type="Proteomes" id="UP000005226"/>
    </source>
</evidence>
<reference evidence="7" key="3">
    <citation type="submission" date="2025-09" db="UniProtKB">
        <authorList>
            <consortium name="Ensembl"/>
        </authorList>
    </citation>
    <scope>IDENTIFICATION</scope>
</reference>
<dbReference type="CTD" id="10489"/>
<dbReference type="PANTHER" id="PTHR15354:SF1">
    <property type="entry name" value="LEUCINE-RICH REPEAT-CONTAINING PROTEIN 41"/>
    <property type="match status" value="1"/>
</dbReference>
<dbReference type="InParanoid" id="A0A3B5JYC6"/>
<dbReference type="Gene3D" id="3.80.10.10">
    <property type="entry name" value="Ribonuclease Inhibitor"/>
    <property type="match status" value="2"/>
</dbReference>
<evidence type="ECO:0000256" key="6">
    <source>
        <dbReference type="SAM" id="MobiDB-lite"/>
    </source>
</evidence>
<feature type="region of interest" description="Disordered" evidence="6">
    <location>
        <begin position="229"/>
        <end position="257"/>
    </location>
</feature>
<keyword evidence="8" id="KW-1185">Reference proteome</keyword>
<dbReference type="InterPro" id="IPR032675">
    <property type="entry name" value="LRR_dom_sf"/>
</dbReference>
<name>A0A3B5JYC6_TAKRU</name>
<dbReference type="Proteomes" id="UP000005226">
    <property type="component" value="Chromosome 20"/>
</dbReference>
<dbReference type="InterPro" id="IPR026137">
    <property type="entry name" value="Leu_rpt_41"/>
</dbReference>
<dbReference type="OMA" id="VVSDSWH"/>
<reference evidence="7" key="2">
    <citation type="submission" date="2025-08" db="UniProtKB">
        <authorList>
            <consortium name="Ensembl"/>
        </authorList>
    </citation>
    <scope>IDENTIFICATION</scope>
</reference>
<dbReference type="AlphaFoldDB" id="A0A3B5JYC6"/>
<evidence type="ECO:0000313" key="7">
    <source>
        <dbReference type="Ensembl" id="ENSTRUP00000048106.2"/>
    </source>
</evidence>
<evidence type="ECO:0000256" key="4">
    <source>
        <dbReference type="ARBA" id="ARBA00022737"/>
    </source>
</evidence>
<keyword evidence="4" id="KW-0677">Repeat</keyword>
<dbReference type="OrthoDB" id="9415738at2759"/>
<evidence type="ECO:0000256" key="3">
    <source>
        <dbReference type="ARBA" id="ARBA00022614"/>
    </source>
</evidence>
<keyword evidence="5" id="KW-0833">Ubl conjugation pathway</keyword>
<keyword evidence="3" id="KW-0433">Leucine-rich repeat</keyword>
<dbReference type="GeneTree" id="ENSGT00390000015908"/>
<gene>
    <name evidence="7" type="primary">lrrc41</name>
</gene>
<accession>A0A3B5JYC6</accession>
<sequence length="649" mass="72875">MSDSIDKVDARKEKSLKQICFQAVRKHFVAVGTASIVDLPTHLIKDLLPHLTVCQLDELQPVLNHRGISTLSGWIGVLLDLCGPNHVLDLATEEQAKHKVMKMLFSAVFYGFTNCYIKKNMSNLNTPSFLRVAAKHLRRFSLLSINKPLQALTMEKRSFLSHLEEWIDSVVVSQCVALVKKEAQTVLYILHRLLDHGVARKLTIHVQCPIILAWLLHERGTRHLNPRLKSLMSSPETSSAHNSVYRPRGKSKTVENQDHPAVPCKLQKLDSESLKEELTKNANLTLDREVLCHMFTSCDGPSAGPCPRGLVEHLEISQCRPDCLTVLTDALPTFFCLRSLNLHSFVTFTDTDVMHLARALRQLYESSRSSLTELSISALPRPELIEHLLAASPNITSLHVEIQSVWGLQDSSCHYWTPESAQVPLEMLTVKVGGFQTDVQLITSVLRRAPHLSHFHLAGMRLPTGSSQSTLLTTLSESNRVLRRLILEDIKLSDCLPPILNLLGCCRLEELHFADCRLLETWSDREEGLRQLVAALKSVPSLHTVALPQNRLAKHVHVLAELFTGPSPSSVKRLDISSNFIQPAELLQFAKRLKTHPPPHQLTLDLRKNPGDRDPNTWTATLQMLRCFCVVLVEGWISTNSMADHISNM</sequence>
<proteinExistence type="predicted"/>
<evidence type="ECO:0000256" key="5">
    <source>
        <dbReference type="ARBA" id="ARBA00022786"/>
    </source>
</evidence>
<evidence type="ECO:0000256" key="1">
    <source>
        <dbReference type="ARBA" id="ARBA00014201"/>
    </source>
</evidence>
<protein>
    <recommendedName>
        <fullName evidence="1">Leucine-rich repeat-containing protein 41</fullName>
    </recommendedName>
</protein>
<keyword evidence="2" id="KW-0597">Phosphoprotein</keyword>
<dbReference type="KEGG" id="tru:105417885"/>
<dbReference type="PANTHER" id="PTHR15354">
    <property type="entry name" value="MUF1"/>
    <property type="match status" value="1"/>
</dbReference>
<reference evidence="7 8" key="1">
    <citation type="journal article" date="2011" name="Genome Biol. Evol.">
        <title>Integration of the genetic map and genome assembly of fugu facilitates insights into distinct features of genome evolution in teleosts and mammals.</title>
        <authorList>
            <person name="Kai W."/>
            <person name="Kikuchi K."/>
            <person name="Tohari S."/>
            <person name="Chew A.K."/>
            <person name="Tay A."/>
            <person name="Fujiwara A."/>
            <person name="Hosoya S."/>
            <person name="Suetake H."/>
            <person name="Naruse K."/>
            <person name="Brenner S."/>
            <person name="Suzuki Y."/>
            <person name="Venkatesh B."/>
        </authorList>
    </citation>
    <scope>NUCLEOTIDE SEQUENCE [LARGE SCALE GENOMIC DNA]</scope>
</reference>
<dbReference type="RefSeq" id="XP_011612728.2">
    <property type="nucleotide sequence ID" value="XM_011614426.2"/>
</dbReference>
<dbReference type="GeneID" id="105417885"/>
<feature type="compositionally biased region" description="Polar residues" evidence="6">
    <location>
        <begin position="231"/>
        <end position="242"/>
    </location>
</feature>
<dbReference type="Ensembl" id="ENSTRUT00000052299.2">
    <property type="protein sequence ID" value="ENSTRUP00000048106.2"/>
    <property type="gene ID" value="ENSTRUG00000025668.2"/>
</dbReference>
<organism evidence="7 8">
    <name type="scientific">Takifugu rubripes</name>
    <name type="common">Japanese pufferfish</name>
    <name type="synonym">Fugu rubripes</name>
    <dbReference type="NCBI Taxonomy" id="31033"/>
    <lineage>
        <taxon>Eukaryota</taxon>
        <taxon>Metazoa</taxon>
        <taxon>Chordata</taxon>
        <taxon>Craniata</taxon>
        <taxon>Vertebrata</taxon>
        <taxon>Euteleostomi</taxon>
        <taxon>Actinopterygii</taxon>
        <taxon>Neopterygii</taxon>
        <taxon>Teleostei</taxon>
        <taxon>Neoteleostei</taxon>
        <taxon>Acanthomorphata</taxon>
        <taxon>Eupercaria</taxon>
        <taxon>Tetraodontiformes</taxon>
        <taxon>Tetradontoidea</taxon>
        <taxon>Tetraodontidae</taxon>
        <taxon>Takifugu</taxon>
    </lineage>
</organism>
<dbReference type="STRING" id="31033.ENSTRUP00000048106"/>
<evidence type="ECO:0000256" key="2">
    <source>
        <dbReference type="ARBA" id="ARBA00022553"/>
    </source>
</evidence>